<sequence length="158" mass="17071">MGPMFGLSQGVGYAVKAMACLSEDGEAHFVREVAECAQVPPAYLTKVFKKLVDAGILTSKRGWAGGTRLACAPKDITLLAIVEAIDGKDWNRGCLLGQEFCSDERACPTHEFWKVERQAIAEKLRHITLASCIEFERKRGTLGSCKCAPTGKASPPPS</sequence>
<comment type="caution">
    <text evidence="1">The sequence shown here is derived from an EMBL/GenBank/DDBJ whole genome shotgun (WGS) entry which is preliminary data.</text>
</comment>
<reference evidence="1 2" key="1">
    <citation type="submission" date="2023-04" db="EMBL/GenBank/DDBJ databases">
        <title>A novel bacteria isolated from coastal sediment.</title>
        <authorList>
            <person name="Liu X.-J."/>
            <person name="Du Z.-J."/>
        </authorList>
    </citation>
    <scope>NUCLEOTIDE SEQUENCE [LARGE SCALE GENOMIC DNA]</scope>
    <source>
        <strain evidence="1 2">SDUM461004</strain>
    </source>
</reference>
<dbReference type="InterPro" id="IPR036388">
    <property type="entry name" value="WH-like_DNA-bd_sf"/>
</dbReference>
<protein>
    <submittedName>
        <fullName evidence="1">Rrf2 family transcriptional regulator</fullName>
    </submittedName>
</protein>
<dbReference type="Gene3D" id="1.10.10.10">
    <property type="entry name" value="Winged helix-like DNA-binding domain superfamily/Winged helix DNA-binding domain"/>
    <property type="match status" value="1"/>
</dbReference>
<proteinExistence type="predicted"/>
<dbReference type="NCBIfam" id="TIGR00738">
    <property type="entry name" value="rrf2_super"/>
    <property type="match status" value="1"/>
</dbReference>
<evidence type="ECO:0000313" key="2">
    <source>
        <dbReference type="Proteomes" id="UP001243717"/>
    </source>
</evidence>
<dbReference type="InterPro" id="IPR000944">
    <property type="entry name" value="Tscrpt_reg_Rrf2"/>
</dbReference>
<name>A0ABU1AIF9_9BACT</name>
<dbReference type="EMBL" id="JARXIC010000011">
    <property type="protein sequence ID" value="MDQ8194482.1"/>
    <property type="molecule type" value="Genomic_DNA"/>
</dbReference>
<evidence type="ECO:0000313" key="1">
    <source>
        <dbReference type="EMBL" id="MDQ8194482.1"/>
    </source>
</evidence>
<dbReference type="PROSITE" id="PS51197">
    <property type="entry name" value="HTH_RRF2_2"/>
    <property type="match status" value="1"/>
</dbReference>
<accession>A0ABU1AIF9</accession>
<dbReference type="Proteomes" id="UP001243717">
    <property type="component" value="Unassembled WGS sequence"/>
</dbReference>
<dbReference type="InterPro" id="IPR036390">
    <property type="entry name" value="WH_DNA-bd_sf"/>
</dbReference>
<dbReference type="Pfam" id="PF02082">
    <property type="entry name" value="Rrf2"/>
    <property type="match status" value="1"/>
</dbReference>
<gene>
    <name evidence="1" type="ORF">QEH59_08590</name>
</gene>
<keyword evidence="2" id="KW-1185">Reference proteome</keyword>
<dbReference type="PANTHER" id="PTHR33221">
    <property type="entry name" value="WINGED HELIX-TURN-HELIX TRANSCRIPTIONAL REGULATOR, RRF2 FAMILY"/>
    <property type="match status" value="1"/>
</dbReference>
<organism evidence="1 2">
    <name type="scientific">Thalassobacterium sedimentorum</name>
    <dbReference type="NCBI Taxonomy" id="3041258"/>
    <lineage>
        <taxon>Bacteria</taxon>
        <taxon>Pseudomonadati</taxon>
        <taxon>Verrucomicrobiota</taxon>
        <taxon>Opitutia</taxon>
        <taxon>Puniceicoccales</taxon>
        <taxon>Coraliomargaritaceae</taxon>
        <taxon>Thalassobacterium</taxon>
    </lineage>
</organism>
<dbReference type="SUPFAM" id="SSF46785">
    <property type="entry name" value="Winged helix' DNA-binding domain"/>
    <property type="match status" value="1"/>
</dbReference>
<dbReference type="PANTHER" id="PTHR33221:SF13">
    <property type="entry name" value="TRANSCRIPTIONAL REGULATOR-RELATED"/>
    <property type="match status" value="1"/>
</dbReference>